<feature type="domain" description="ABC transmembrane type-1" evidence="6">
    <location>
        <begin position="41"/>
        <end position="286"/>
    </location>
</feature>
<proteinExistence type="predicted"/>
<dbReference type="EMBL" id="AUZY01003280">
    <property type="protein sequence ID" value="EQD70060.1"/>
    <property type="molecule type" value="Genomic_DNA"/>
</dbReference>
<dbReference type="PANTHER" id="PTHR24221">
    <property type="entry name" value="ATP-BINDING CASSETTE SUB-FAMILY B"/>
    <property type="match status" value="1"/>
</dbReference>
<protein>
    <submittedName>
        <fullName evidence="7">Membrane protein containing ABC transporter, transmembrane region domain protein</fullName>
    </submittedName>
</protein>
<dbReference type="GO" id="GO:0016020">
    <property type="term" value="C:membrane"/>
    <property type="evidence" value="ECO:0007669"/>
    <property type="project" value="UniProtKB-SubCell"/>
</dbReference>
<dbReference type="Pfam" id="PF00664">
    <property type="entry name" value="ABC_membrane"/>
    <property type="match status" value="1"/>
</dbReference>
<evidence type="ECO:0000256" key="3">
    <source>
        <dbReference type="ARBA" id="ARBA00022989"/>
    </source>
</evidence>
<organism evidence="7">
    <name type="scientific">mine drainage metagenome</name>
    <dbReference type="NCBI Taxonomy" id="410659"/>
    <lineage>
        <taxon>unclassified sequences</taxon>
        <taxon>metagenomes</taxon>
        <taxon>ecological metagenomes</taxon>
    </lineage>
</organism>
<feature type="transmembrane region" description="Helical" evidence="5">
    <location>
        <begin position="180"/>
        <end position="200"/>
    </location>
</feature>
<comment type="subcellular location">
    <subcellularLocation>
        <location evidence="1">Membrane</location>
        <topology evidence="1">Multi-pass membrane protein</topology>
    </subcellularLocation>
</comment>
<accession>T1CMC1</accession>
<dbReference type="InterPro" id="IPR039421">
    <property type="entry name" value="Type_1_exporter"/>
</dbReference>
<dbReference type="PROSITE" id="PS50929">
    <property type="entry name" value="ABC_TM1F"/>
    <property type="match status" value="1"/>
</dbReference>
<dbReference type="SUPFAM" id="SSF90123">
    <property type="entry name" value="ABC transporter transmembrane region"/>
    <property type="match status" value="1"/>
</dbReference>
<feature type="transmembrane region" description="Helical" evidence="5">
    <location>
        <begin position="72"/>
        <end position="91"/>
    </location>
</feature>
<evidence type="ECO:0000256" key="1">
    <source>
        <dbReference type="ARBA" id="ARBA00004141"/>
    </source>
</evidence>
<feature type="transmembrane region" description="Helical" evidence="5">
    <location>
        <begin position="157"/>
        <end position="174"/>
    </location>
</feature>
<dbReference type="InterPro" id="IPR036640">
    <property type="entry name" value="ABC1_TM_sf"/>
</dbReference>
<dbReference type="PANTHER" id="PTHR24221:SF654">
    <property type="entry name" value="ATP-BINDING CASSETTE SUB-FAMILY B MEMBER 6"/>
    <property type="match status" value="1"/>
</dbReference>
<reference evidence="7" key="1">
    <citation type="submission" date="2013-08" db="EMBL/GenBank/DDBJ databases">
        <authorList>
            <person name="Mendez C."/>
            <person name="Richter M."/>
            <person name="Ferrer M."/>
            <person name="Sanchez J."/>
        </authorList>
    </citation>
    <scope>NUCLEOTIDE SEQUENCE</scope>
</reference>
<dbReference type="InterPro" id="IPR011527">
    <property type="entry name" value="ABC1_TM_dom"/>
</dbReference>
<evidence type="ECO:0000256" key="2">
    <source>
        <dbReference type="ARBA" id="ARBA00022692"/>
    </source>
</evidence>
<evidence type="ECO:0000256" key="5">
    <source>
        <dbReference type="SAM" id="Phobius"/>
    </source>
</evidence>
<evidence type="ECO:0000313" key="7">
    <source>
        <dbReference type="EMBL" id="EQD70060.1"/>
    </source>
</evidence>
<feature type="non-terminal residue" evidence="7">
    <location>
        <position position="286"/>
    </location>
</feature>
<keyword evidence="4 5" id="KW-0472">Membrane</keyword>
<dbReference type="GO" id="GO:0005524">
    <property type="term" value="F:ATP binding"/>
    <property type="evidence" value="ECO:0007669"/>
    <property type="project" value="InterPro"/>
</dbReference>
<keyword evidence="2 5" id="KW-0812">Transmembrane</keyword>
<evidence type="ECO:0000259" key="6">
    <source>
        <dbReference type="PROSITE" id="PS50929"/>
    </source>
</evidence>
<feature type="transmembrane region" description="Helical" evidence="5">
    <location>
        <begin position="41"/>
        <end position="66"/>
    </location>
</feature>
<comment type="caution">
    <text evidence="7">The sequence shown here is derived from an EMBL/GenBank/DDBJ whole genome shotgun (WGS) entry which is preliminary data.</text>
</comment>
<sequence length="286" mass="31878">MEIPKTYEEVEDELIKGGKGFASFKRMIGEMLTQRRESAKLALSIIITAIMGTIYPLSIGLAINAILIQKSIFLLTIYSSLFFGVYLIQFFSNRVRTISSTYLSQYTIKSLRDKAFRNLQKVPVSFYSKVKTGYLISRISNDGESLSEFLTFQVPQVLSGITTVIISASIMLYLSPKLALYSFIVIPILVGFTFAVQPRVKRNYLRTRKTIAAITGNLSENINAIRAIKSFNVEERVQDNFDKLNTANYSANMKASRLASTFGSAVRIIEAVGIAIVLIEGGIMTL</sequence>
<name>T1CMC1_9ZZZZ</name>
<dbReference type="AlphaFoldDB" id="T1CMC1"/>
<reference evidence="7" key="2">
    <citation type="journal article" date="2014" name="ISME J.">
        <title>Microbial stratification in low pH oxic and suboxic macroscopic growths along an acid mine drainage.</title>
        <authorList>
            <person name="Mendez-Garcia C."/>
            <person name="Mesa V."/>
            <person name="Sprenger R.R."/>
            <person name="Richter M."/>
            <person name="Diez M.S."/>
            <person name="Solano J."/>
            <person name="Bargiela R."/>
            <person name="Golyshina O.V."/>
            <person name="Manteca A."/>
            <person name="Ramos J.L."/>
            <person name="Gallego J.R."/>
            <person name="Llorente I."/>
            <person name="Martins Dos Santos V.A."/>
            <person name="Jensen O.N."/>
            <person name="Pelaez A.I."/>
            <person name="Sanchez J."/>
            <person name="Ferrer M."/>
        </authorList>
    </citation>
    <scope>NUCLEOTIDE SEQUENCE</scope>
</reference>
<dbReference type="GO" id="GO:0140359">
    <property type="term" value="F:ABC-type transporter activity"/>
    <property type="evidence" value="ECO:0007669"/>
    <property type="project" value="InterPro"/>
</dbReference>
<evidence type="ECO:0000256" key="4">
    <source>
        <dbReference type="ARBA" id="ARBA00023136"/>
    </source>
</evidence>
<gene>
    <name evidence="7" type="ORF">B1B_05194</name>
</gene>
<dbReference type="Gene3D" id="1.20.1560.10">
    <property type="entry name" value="ABC transporter type 1, transmembrane domain"/>
    <property type="match status" value="1"/>
</dbReference>
<keyword evidence="3 5" id="KW-1133">Transmembrane helix</keyword>